<dbReference type="SUPFAM" id="SSF54909">
    <property type="entry name" value="Dimeric alpha+beta barrel"/>
    <property type="match status" value="1"/>
</dbReference>
<dbReference type="InterPro" id="IPR026029">
    <property type="entry name" value="MLI_dom"/>
</dbReference>
<organism evidence="2 3">
    <name type="scientific">Streptomyces cynarae</name>
    <dbReference type="NCBI Taxonomy" id="2981134"/>
    <lineage>
        <taxon>Bacteria</taxon>
        <taxon>Bacillati</taxon>
        <taxon>Actinomycetota</taxon>
        <taxon>Actinomycetes</taxon>
        <taxon>Kitasatosporales</taxon>
        <taxon>Streptomycetaceae</taxon>
        <taxon>Streptomyces</taxon>
    </lineage>
</organism>
<gene>
    <name evidence="2" type="ORF">N8I84_05435</name>
</gene>
<dbReference type="Gene3D" id="3.30.70.1060">
    <property type="entry name" value="Dimeric alpha+beta barrel"/>
    <property type="match status" value="1"/>
</dbReference>
<evidence type="ECO:0000313" key="2">
    <source>
        <dbReference type="EMBL" id="UXY24416.1"/>
    </source>
</evidence>
<protein>
    <submittedName>
        <fullName evidence="2">Muconolactone Delta-isomerase family protein</fullName>
    </submittedName>
</protein>
<evidence type="ECO:0000313" key="3">
    <source>
        <dbReference type="Proteomes" id="UP001061298"/>
    </source>
</evidence>
<keyword evidence="3" id="KW-1185">Reference proteome</keyword>
<evidence type="ECO:0000259" key="1">
    <source>
        <dbReference type="Pfam" id="PF02426"/>
    </source>
</evidence>
<accession>A0ABY6EF66</accession>
<feature type="domain" description="Muconolactone isomerase" evidence="1">
    <location>
        <begin position="2"/>
        <end position="87"/>
    </location>
</feature>
<name>A0ABY6EF66_9ACTN</name>
<sequence length="93" mass="9980">MVHFTRSAAEGTRAQVIDSAMEAEAVRARGLAAQGRLVRLWQLPGQGRALGLWRAGDTAELEAVLEALPLSPWTTVETTPLSEHPNDPALHAS</sequence>
<dbReference type="InterPro" id="IPR011008">
    <property type="entry name" value="Dimeric_a/b-barrel"/>
</dbReference>
<dbReference type="Pfam" id="PF02426">
    <property type="entry name" value="MIase"/>
    <property type="match status" value="1"/>
</dbReference>
<dbReference type="Proteomes" id="UP001061298">
    <property type="component" value="Chromosome"/>
</dbReference>
<dbReference type="EMBL" id="CP106793">
    <property type="protein sequence ID" value="UXY24416.1"/>
    <property type="molecule type" value="Genomic_DNA"/>
</dbReference>
<proteinExistence type="predicted"/>
<reference evidence="2" key="1">
    <citation type="submission" date="2022-10" db="EMBL/GenBank/DDBJ databases">
        <authorList>
            <person name="Mo P."/>
        </authorList>
    </citation>
    <scope>NUCLEOTIDE SEQUENCE</scope>
    <source>
        <strain evidence="2">HUAS 13-4</strain>
    </source>
</reference>